<evidence type="ECO:0000256" key="2">
    <source>
        <dbReference type="SAM" id="SignalP"/>
    </source>
</evidence>
<dbReference type="InParanoid" id="A0A1D3CV68"/>
<evidence type="ECO:0000256" key="1">
    <source>
        <dbReference type="SAM" id="MobiDB-lite"/>
    </source>
</evidence>
<evidence type="ECO:0008006" key="5">
    <source>
        <dbReference type="Google" id="ProtNLM"/>
    </source>
</evidence>
<gene>
    <name evidence="3" type="ORF">cyc_09802</name>
</gene>
<sequence>MVSLVIPSLPILSWANAAGAEATPSETMRAEARRKTRESVTIIRVNAEVARRRPIRVVPTTAIRASTLPRDRQSGLGASVTRRQCHPATGGGGSRHQYERARHDGLAR</sequence>
<feature type="signal peptide" evidence="2">
    <location>
        <begin position="1"/>
        <end position="22"/>
    </location>
</feature>
<feature type="region of interest" description="Disordered" evidence="1">
    <location>
        <begin position="63"/>
        <end position="108"/>
    </location>
</feature>
<name>A0A1D3CV68_9EIME</name>
<protein>
    <recommendedName>
        <fullName evidence="5">Secreted protein</fullName>
    </recommendedName>
</protein>
<evidence type="ECO:0000313" key="4">
    <source>
        <dbReference type="Proteomes" id="UP000095192"/>
    </source>
</evidence>
<comment type="caution">
    <text evidence="3">The sequence shown here is derived from an EMBL/GenBank/DDBJ whole genome shotgun (WGS) entry which is preliminary data.</text>
</comment>
<dbReference type="VEuPathDB" id="ToxoDB:cyc_09802"/>
<organism evidence="3 4">
    <name type="scientific">Cyclospora cayetanensis</name>
    <dbReference type="NCBI Taxonomy" id="88456"/>
    <lineage>
        <taxon>Eukaryota</taxon>
        <taxon>Sar</taxon>
        <taxon>Alveolata</taxon>
        <taxon>Apicomplexa</taxon>
        <taxon>Conoidasida</taxon>
        <taxon>Coccidia</taxon>
        <taxon>Eucoccidiorida</taxon>
        <taxon>Eimeriorina</taxon>
        <taxon>Eimeriidae</taxon>
        <taxon>Cyclospora</taxon>
    </lineage>
</organism>
<dbReference type="EMBL" id="JROU02001835">
    <property type="protein sequence ID" value="OEH75081.1"/>
    <property type="molecule type" value="Genomic_DNA"/>
</dbReference>
<keyword evidence="2" id="KW-0732">Signal</keyword>
<feature type="compositionally biased region" description="Basic and acidic residues" evidence="1">
    <location>
        <begin position="96"/>
        <end position="108"/>
    </location>
</feature>
<proteinExistence type="predicted"/>
<reference evidence="3 4" key="1">
    <citation type="journal article" date="2016" name="BMC Genomics">
        <title>Comparative genomics reveals Cyclospora cayetanensis possesses coccidia-like metabolism and invasion components but unique surface antigens.</title>
        <authorList>
            <person name="Liu S."/>
            <person name="Wang L."/>
            <person name="Zheng H."/>
            <person name="Xu Z."/>
            <person name="Roellig D.M."/>
            <person name="Li N."/>
            <person name="Frace M.A."/>
            <person name="Tang K."/>
            <person name="Arrowood M.J."/>
            <person name="Moss D.M."/>
            <person name="Zhang L."/>
            <person name="Feng Y."/>
            <person name="Xiao L."/>
        </authorList>
    </citation>
    <scope>NUCLEOTIDE SEQUENCE [LARGE SCALE GENOMIC DNA]</scope>
    <source>
        <strain evidence="3 4">CHN_HEN01</strain>
    </source>
</reference>
<evidence type="ECO:0000313" key="3">
    <source>
        <dbReference type="EMBL" id="OEH75081.1"/>
    </source>
</evidence>
<dbReference type="AlphaFoldDB" id="A0A1D3CV68"/>
<feature type="chain" id="PRO_5008913927" description="Secreted protein" evidence="2">
    <location>
        <begin position="23"/>
        <end position="108"/>
    </location>
</feature>
<dbReference type="Proteomes" id="UP000095192">
    <property type="component" value="Unassembled WGS sequence"/>
</dbReference>
<keyword evidence="4" id="KW-1185">Reference proteome</keyword>
<accession>A0A1D3CV68</accession>